<comment type="caution">
    <text evidence="1">The sequence shown here is derived from an EMBL/GenBank/DDBJ whole genome shotgun (WGS) entry which is preliminary data.</text>
</comment>
<dbReference type="RefSeq" id="WP_148067265.1">
    <property type="nucleotide sequence ID" value="NZ_VRZA01000002.1"/>
</dbReference>
<dbReference type="Proteomes" id="UP000321039">
    <property type="component" value="Unassembled WGS sequence"/>
</dbReference>
<keyword evidence="2" id="KW-1185">Reference proteome</keyword>
<dbReference type="AlphaFoldDB" id="A0A5C9A5N4"/>
<evidence type="ECO:0000313" key="1">
    <source>
        <dbReference type="EMBL" id="TXS95354.1"/>
    </source>
</evidence>
<organism evidence="1 2">
    <name type="scientific">Parahaliea maris</name>
    <dbReference type="NCBI Taxonomy" id="2716870"/>
    <lineage>
        <taxon>Bacteria</taxon>
        <taxon>Pseudomonadati</taxon>
        <taxon>Pseudomonadota</taxon>
        <taxon>Gammaproteobacteria</taxon>
        <taxon>Cellvibrionales</taxon>
        <taxon>Halieaceae</taxon>
        <taxon>Parahaliea</taxon>
    </lineage>
</organism>
<dbReference type="Gene3D" id="3.40.50.2000">
    <property type="entry name" value="Glycogen Phosphorylase B"/>
    <property type="match status" value="2"/>
</dbReference>
<accession>A0A5C9A5N4</accession>
<sequence>MASILCVWEMGGGTGHLANLTPWVKEAVRRGHRVTLAVPNVDIAARWFAGHAIDIVPAPLSPQQRKPPAAQLLSFTQVLLHNLGAADELAPRVAGWQALFDRLQPDVVLYEFAPAALIASLGRPWQKWIIGNGFTLPRVDLPYFGLFPRVRNTEANTRALATAETQLVHWVNSVQTEALTHPAELYAQADEQLLMTLPDIDPFGERPTPSYLGVAAPEPGARPQWPERSGTRVFGYLQPFPGLPRLLQHLQHLGQSDACALIYCPGLPASASAAYPAINMTGRPLDLGQTFDQADLVITMASHTTSAQAFLAGTAQLLLPMGLEQFYTARRIVAAGRGIGARADQFEKGVLDQALALAARGRADINAKQRHALQGGNLGRKVTALFDALPL</sequence>
<gene>
    <name evidence="1" type="ORF">FV139_05520</name>
</gene>
<evidence type="ECO:0008006" key="3">
    <source>
        <dbReference type="Google" id="ProtNLM"/>
    </source>
</evidence>
<reference evidence="1 2" key="1">
    <citation type="submission" date="2019-08" db="EMBL/GenBank/DDBJ databases">
        <title>Parahaliea maris sp. nov., isolated from the surface seawater.</title>
        <authorList>
            <person name="Liu Y."/>
        </authorList>
    </citation>
    <scope>NUCLEOTIDE SEQUENCE [LARGE SCALE GENOMIC DNA]</scope>
    <source>
        <strain evidence="1 2">HSLHS9</strain>
    </source>
</reference>
<proteinExistence type="predicted"/>
<protein>
    <recommendedName>
        <fullName evidence="3">UDP:flavonoid glycosyltransferase YjiC, YdhE family</fullName>
    </recommendedName>
</protein>
<evidence type="ECO:0000313" key="2">
    <source>
        <dbReference type="Proteomes" id="UP000321039"/>
    </source>
</evidence>
<dbReference type="EMBL" id="VRZA01000002">
    <property type="protein sequence ID" value="TXS95354.1"/>
    <property type="molecule type" value="Genomic_DNA"/>
</dbReference>
<name>A0A5C9A5N4_9GAMM</name>
<dbReference type="SUPFAM" id="SSF53756">
    <property type="entry name" value="UDP-Glycosyltransferase/glycogen phosphorylase"/>
    <property type="match status" value="1"/>
</dbReference>